<feature type="transmembrane region" description="Helical" evidence="10">
    <location>
        <begin position="51"/>
        <end position="73"/>
    </location>
</feature>
<dbReference type="Pfam" id="PF01554">
    <property type="entry name" value="MatE"/>
    <property type="match status" value="2"/>
</dbReference>
<keyword evidence="9" id="KW-0046">Antibiotic resistance</keyword>
<evidence type="ECO:0000313" key="12">
    <source>
        <dbReference type="Proteomes" id="UP000824055"/>
    </source>
</evidence>
<dbReference type="InterPro" id="IPR045070">
    <property type="entry name" value="MATE_MepA-like"/>
</dbReference>
<organism evidence="11 12">
    <name type="scientific">Candidatus Prevotella avicola</name>
    <dbReference type="NCBI Taxonomy" id="2838738"/>
    <lineage>
        <taxon>Bacteria</taxon>
        <taxon>Pseudomonadati</taxon>
        <taxon>Bacteroidota</taxon>
        <taxon>Bacteroidia</taxon>
        <taxon>Bacteroidales</taxon>
        <taxon>Prevotellaceae</taxon>
        <taxon>Prevotella</taxon>
    </lineage>
</organism>
<evidence type="ECO:0000256" key="1">
    <source>
        <dbReference type="ARBA" id="ARBA00004651"/>
    </source>
</evidence>
<dbReference type="GO" id="GO:0015297">
    <property type="term" value="F:antiporter activity"/>
    <property type="evidence" value="ECO:0007669"/>
    <property type="project" value="InterPro"/>
</dbReference>
<dbReference type="Proteomes" id="UP000824055">
    <property type="component" value="Unassembled WGS sequence"/>
</dbReference>
<gene>
    <name evidence="11" type="ORF">H9966_01635</name>
</gene>
<dbReference type="PANTHER" id="PTHR43823:SF3">
    <property type="entry name" value="MULTIDRUG EXPORT PROTEIN MEPA"/>
    <property type="match status" value="1"/>
</dbReference>
<feature type="transmembrane region" description="Helical" evidence="10">
    <location>
        <begin position="138"/>
        <end position="155"/>
    </location>
</feature>
<dbReference type="GO" id="GO:0005886">
    <property type="term" value="C:plasma membrane"/>
    <property type="evidence" value="ECO:0007669"/>
    <property type="project" value="UniProtKB-SubCell"/>
</dbReference>
<comment type="caution">
    <text evidence="11">The sequence shown here is derived from an EMBL/GenBank/DDBJ whole genome shotgun (WGS) entry which is preliminary data.</text>
</comment>
<dbReference type="InterPro" id="IPR048279">
    <property type="entry name" value="MdtK-like"/>
</dbReference>
<feature type="transmembrane region" description="Helical" evidence="10">
    <location>
        <begin position="94"/>
        <end position="118"/>
    </location>
</feature>
<feature type="transmembrane region" description="Helical" evidence="10">
    <location>
        <begin position="167"/>
        <end position="188"/>
    </location>
</feature>
<evidence type="ECO:0000313" key="11">
    <source>
        <dbReference type="EMBL" id="HIZ68580.1"/>
    </source>
</evidence>
<evidence type="ECO:0000256" key="4">
    <source>
        <dbReference type="ARBA" id="ARBA00022448"/>
    </source>
</evidence>
<feature type="transmembrane region" description="Helical" evidence="10">
    <location>
        <begin position="194"/>
        <end position="213"/>
    </location>
</feature>
<evidence type="ECO:0000256" key="6">
    <source>
        <dbReference type="ARBA" id="ARBA00022692"/>
    </source>
</evidence>
<evidence type="ECO:0000256" key="7">
    <source>
        <dbReference type="ARBA" id="ARBA00022989"/>
    </source>
</evidence>
<proteinExistence type="inferred from homology"/>
<feature type="transmembrane region" description="Helical" evidence="10">
    <location>
        <begin position="351"/>
        <end position="369"/>
    </location>
</feature>
<comment type="subcellular location">
    <subcellularLocation>
        <location evidence="1">Cell membrane</location>
        <topology evidence="1">Multi-pass membrane protein</topology>
    </subcellularLocation>
</comment>
<dbReference type="EMBL" id="DXBE01000018">
    <property type="protein sequence ID" value="HIZ68580.1"/>
    <property type="molecule type" value="Genomic_DNA"/>
</dbReference>
<dbReference type="NCBIfam" id="TIGR00797">
    <property type="entry name" value="matE"/>
    <property type="match status" value="1"/>
</dbReference>
<evidence type="ECO:0000256" key="10">
    <source>
        <dbReference type="SAM" id="Phobius"/>
    </source>
</evidence>
<feature type="transmembrane region" description="Helical" evidence="10">
    <location>
        <begin position="21"/>
        <end position="39"/>
    </location>
</feature>
<name>A0A9D2FXH1_9BACT</name>
<dbReference type="PANTHER" id="PTHR43823">
    <property type="entry name" value="SPORULATION PROTEIN YKVU"/>
    <property type="match status" value="1"/>
</dbReference>
<dbReference type="CDD" id="cd13143">
    <property type="entry name" value="MATE_MepA_like"/>
    <property type="match status" value="1"/>
</dbReference>
<dbReference type="GO" id="GO:0046677">
    <property type="term" value="P:response to antibiotic"/>
    <property type="evidence" value="ECO:0007669"/>
    <property type="project" value="UniProtKB-KW"/>
</dbReference>
<feature type="transmembrane region" description="Helical" evidence="10">
    <location>
        <begin position="284"/>
        <end position="309"/>
    </location>
</feature>
<evidence type="ECO:0000256" key="9">
    <source>
        <dbReference type="ARBA" id="ARBA00023251"/>
    </source>
</evidence>
<keyword evidence="8 10" id="KW-0472">Membrane</keyword>
<keyword evidence="4" id="KW-0813">Transport</keyword>
<feature type="transmembrane region" description="Helical" evidence="10">
    <location>
        <begin position="390"/>
        <end position="411"/>
    </location>
</feature>
<protein>
    <recommendedName>
        <fullName evidence="3">Multidrug export protein MepA</fullName>
    </recommendedName>
</protein>
<dbReference type="InterPro" id="IPR051327">
    <property type="entry name" value="MATE_MepA_subfamily"/>
</dbReference>
<comment type="similarity">
    <text evidence="2">Belongs to the multi antimicrobial extrusion (MATE) (TC 2.A.66.1) family. MepA subfamily.</text>
</comment>
<evidence type="ECO:0000256" key="5">
    <source>
        <dbReference type="ARBA" id="ARBA00022475"/>
    </source>
</evidence>
<feature type="transmembrane region" description="Helical" evidence="10">
    <location>
        <begin position="252"/>
        <end position="278"/>
    </location>
</feature>
<evidence type="ECO:0000256" key="8">
    <source>
        <dbReference type="ARBA" id="ARBA00023136"/>
    </source>
</evidence>
<dbReference type="AlphaFoldDB" id="A0A9D2FXH1"/>
<feature type="transmembrane region" description="Helical" evidence="10">
    <location>
        <begin position="316"/>
        <end position="339"/>
    </location>
</feature>
<reference evidence="11" key="2">
    <citation type="submission" date="2021-04" db="EMBL/GenBank/DDBJ databases">
        <authorList>
            <person name="Gilroy R."/>
        </authorList>
    </citation>
    <scope>NUCLEOTIDE SEQUENCE</scope>
    <source>
        <strain evidence="11">ChiHecec3B27-8219</strain>
    </source>
</reference>
<dbReference type="GO" id="GO:0042910">
    <property type="term" value="F:xenobiotic transmembrane transporter activity"/>
    <property type="evidence" value="ECO:0007669"/>
    <property type="project" value="InterPro"/>
</dbReference>
<keyword evidence="6 10" id="KW-0812">Transmembrane</keyword>
<keyword evidence="7 10" id="KW-1133">Transmembrane helix</keyword>
<sequence length="458" mass="50625">MSKTDNYTFLTQAPIPQVIGTMAVPTIISMLVSNMYNIVDSYFVGKINTQATAAVGIVASLQFMIQAFSFFFGNGTGNFISRELGRKRHRQARVMASTGFFYTLVTALLILAAGEIWLEELAVILGSTPTIQPYTETYMSIILLGTPFIMCSFCINNQMRFEGYAKYSMYGIVSGAVLNCVLDPLLIFGLNMGLAGAAWATVIGQAVGFMVMWRMSRMRGAIHYSWRRISLDKSYIKEILAGGTPSISRQGLACLAVIMLNHSAGMFGDAAIAAMSIVNRVTMFINSVIIGLGQGFQPMCGFCYGAALYRRVKQGFWFCVRIGVGFHLFWTVILFIFSAQTIALFRDDPHVIAIGVNALRFQAATYILSSFMMMSNMMMQTCRMPWKANFVAAARQGLFFIPLVLILPRWLGLTGLEMTQAVSDVLSTLCTIPITWHTFRQMTKAEGVTIAGDKAMRP</sequence>
<evidence type="ECO:0000256" key="2">
    <source>
        <dbReference type="ARBA" id="ARBA00008417"/>
    </source>
</evidence>
<evidence type="ECO:0000256" key="3">
    <source>
        <dbReference type="ARBA" id="ARBA00022106"/>
    </source>
</evidence>
<reference evidence="11" key="1">
    <citation type="journal article" date="2021" name="PeerJ">
        <title>Extensive microbial diversity within the chicken gut microbiome revealed by metagenomics and culture.</title>
        <authorList>
            <person name="Gilroy R."/>
            <person name="Ravi A."/>
            <person name="Getino M."/>
            <person name="Pursley I."/>
            <person name="Horton D.L."/>
            <person name="Alikhan N.F."/>
            <person name="Baker D."/>
            <person name="Gharbi K."/>
            <person name="Hall N."/>
            <person name="Watson M."/>
            <person name="Adriaenssens E.M."/>
            <person name="Foster-Nyarko E."/>
            <person name="Jarju S."/>
            <person name="Secka A."/>
            <person name="Antonio M."/>
            <person name="Oren A."/>
            <person name="Chaudhuri R.R."/>
            <person name="La Ragione R."/>
            <person name="Hildebrand F."/>
            <person name="Pallen M.J."/>
        </authorList>
    </citation>
    <scope>NUCLEOTIDE SEQUENCE</scope>
    <source>
        <strain evidence="11">ChiHecec3B27-8219</strain>
    </source>
</reference>
<accession>A0A9D2FXH1</accession>
<dbReference type="PIRSF" id="PIRSF006603">
    <property type="entry name" value="DinF"/>
    <property type="match status" value="1"/>
</dbReference>
<keyword evidence="5" id="KW-1003">Cell membrane</keyword>
<dbReference type="InterPro" id="IPR002528">
    <property type="entry name" value="MATE_fam"/>
</dbReference>